<evidence type="ECO:0000313" key="7">
    <source>
        <dbReference type="Proteomes" id="UP000051888"/>
    </source>
</evidence>
<sequence length="265" mass="30161">MVAVSQTFLNRAKNQYNTLSETERYLVDYIKQHLDTIPQISIVKLSEQANVSTATIVRTMQKLGYSGFTAFKIHLKDDFDSSTEFSIVEKIDKKIQEAILKNEQEVVKTIQLLDSGTIEDALQKIIHSRKIILFARGFSELIAKEMMVKFQLLGKSCELHDDPNIIRTISKKIDKKDIVIFVSLNGKTEELVEAARNCQENGVSTLLLTCNQNSPLYELCEISLVGFKSEISYFPEYEVRSRLPIQVMARIILDAYAIRTEGKIS</sequence>
<dbReference type="InterPro" id="IPR000281">
    <property type="entry name" value="HTH_RpiR"/>
</dbReference>
<protein>
    <submittedName>
        <fullName evidence="6">RpiR family transcriptional regulator</fullName>
    </submittedName>
</protein>
<dbReference type="InterPro" id="IPR046348">
    <property type="entry name" value="SIS_dom_sf"/>
</dbReference>
<dbReference type="CDD" id="cd05013">
    <property type="entry name" value="SIS_RpiR"/>
    <property type="match status" value="1"/>
</dbReference>
<dbReference type="STRING" id="157838.AN964_21115"/>
<evidence type="ECO:0000256" key="3">
    <source>
        <dbReference type="ARBA" id="ARBA00023163"/>
    </source>
</evidence>
<dbReference type="Gene3D" id="1.10.10.10">
    <property type="entry name" value="Winged helix-like DNA-binding domain superfamily/Winged helix DNA-binding domain"/>
    <property type="match status" value="1"/>
</dbReference>
<dbReference type="InterPro" id="IPR009057">
    <property type="entry name" value="Homeodomain-like_sf"/>
</dbReference>
<gene>
    <name evidence="6" type="ORF">AN964_21115</name>
</gene>
<dbReference type="InterPro" id="IPR035472">
    <property type="entry name" value="RpiR-like_SIS"/>
</dbReference>
<dbReference type="OrthoDB" id="2367514at2"/>
<dbReference type="PANTHER" id="PTHR30514:SF21">
    <property type="entry name" value="RPIR-FAMILY TRANSCRIPTIONAL REGULATOR"/>
    <property type="match status" value="1"/>
</dbReference>
<feature type="domain" description="HTH rpiR-type" evidence="4">
    <location>
        <begin position="6"/>
        <end position="82"/>
    </location>
</feature>
<dbReference type="SUPFAM" id="SSF53697">
    <property type="entry name" value="SIS domain"/>
    <property type="match status" value="1"/>
</dbReference>
<accession>A0A0Q3TBU3</accession>
<proteinExistence type="predicted"/>
<dbReference type="GO" id="GO:1901135">
    <property type="term" value="P:carbohydrate derivative metabolic process"/>
    <property type="evidence" value="ECO:0007669"/>
    <property type="project" value="InterPro"/>
</dbReference>
<dbReference type="AlphaFoldDB" id="A0A0Q3TBU3"/>
<evidence type="ECO:0000256" key="2">
    <source>
        <dbReference type="ARBA" id="ARBA00023125"/>
    </source>
</evidence>
<dbReference type="EMBL" id="LJJC01000006">
    <property type="protein sequence ID" value="KQL51590.1"/>
    <property type="molecule type" value="Genomic_DNA"/>
</dbReference>
<dbReference type="InterPro" id="IPR047640">
    <property type="entry name" value="RpiR-like"/>
</dbReference>
<feature type="domain" description="SIS" evidence="5">
    <location>
        <begin position="118"/>
        <end position="263"/>
    </location>
</feature>
<name>A0A0Q3TBU3_9BACI</name>
<dbReference type="InterPro" id="IPR036388">
    <property type="entry name" value="WH-like_DNA-bd_sf"/>
</dbReference>
<dbReference type="GO" id="GO:0003677">
    <property type="term" value="F:DNA binding"/>
    <property type="evidence" value="ECO:0007669"/>
    <property type="project" value="UniProtKB-KW"/>
</dbReference>
<dbReference type="PATRIC" id="fig|157838.3.peg.4632"/>
<keyword evidence="2" id="KW-0238">DNA-binding</keyword>
<comment type="caution">
    <text evidence="6">The sequence shown here is derived from an EMBL/GenBank/DDBJ whole genome shotgun (WGS) entry which is preliminary data.</text>
</comment>
<dbReference type="PROSITE" id="PS51464">
    <property type="entry name" value="SIS"/>
    <property type="match status" value="1"/>
</dbReference>
<dbReference type="Gene3D" id="3.40.50.10490">
    <property type="entry name" value="Glucose-6-phosphate isomerase like protein, domain 1"/>
    <property type="match status" value="1"/>
</dbReference>
<evidence type="ECO:0000259" key="5">
    <source>
        <dbReference type="PROSITE" id="PS51464"/>
    </source>
</evidence>
<evidence type="ECO:0000256" key="1">
    <source>
        <dbReference type="ARBA" id="ARBA00023015"/>
    </source>
</evidence>
<evidence type="ECO:0000259" key="4">
    <source>
        <dbReference type="PROSITE" id="PS51071"/>
    </source>
</evidence>
<dbReference type="InterPro" id="IPR001347">
    <property type="entry name" value="SIS_dom"/>
</dbReference>
<dbReference type="Pfam" id="PF01418">
    <property type="entry name" value="HTH_6"/>
    <property type="match status" value="1"/>
</dbReference>
<evidence type="ECO:0000313" key="6">
    <source>
        <dbReference type="EMBL" id="KQL51590.1"/>
    </source>
</evidence>
<keyword evidence="1" id="KW-0805">Transcription regulation</keyword>
<dbReference type="PROSITE" id="PS51071">
    <property type="entry name" value="HTH_RPIR"/>
    <property type="match status" value="1"/>
</dbReference>
<dbReference type="Pfam" id="PF01380">
    <property type="entry name" value="SIS"/>
    <property type="match status" value="1"/>
</dbReference>
<dbReference type="Proteomes" id="UP000051888">
    <property type="component" value="Unassembled WGS sequence"/>
</dbReference>
<reference evidence="6 7" key="1">
    <citation type="submission" date="2015-09" db="EMBL/GenBank/DDBJ databases">
        <title>Genome sequencing project for genomic taxonomy and phylogenomics of Bacillus-like bacteria.</title>
        <authorList>
            <person name="Liu B."/>
            <person name="Wang J."/>
            <person name="Zhu Y."/>
            <person name="Liu G."/>
            <person name="Chen Q."/>
            <person name="Chen Z."/>
            <person name="Lan J."/>
            <person name="Che J."/>
            <person name="Ge C."/>
            <person name="Shi H."/>
            <person name="Pan Z."/>
            <person name="Liu X."/>
        </authorList>
    </citation>
    <scope>NUCLEOTIDE SEQUENCE [LARGE SCALE GENOMIC DNA]</scope>
    <source>
        <strain evidence="6 7">LMG 18435</strain>
    </source>
</reference>
<keyword evidence="7" id="KW-1185">Reference proteome</keyword>
<keyword evidence="3" id="KW-0804">Transcription</keyword>
<organism evidence="6 7">
    <name type="scientific">Heyndrickxia shackletonii</name>
    <dbReference type="NCBI Taxonomy" id="157838"/>
    <lineage>
        <taxon>Bacteria</taxon>
        <taxon>Bacillati</taxon>
        <taxon>Bacillota</taxon>
        <taxon>Bacilli</taxon>
        <taxon>Bacillales</taxon>
        <taxon>Bacillaceae</taxon>
        <taxon>Heyndrickxia</taxon>
    </lineage>
</organism>
<dbReference type="SUPFAM" id="SSF46689">
    <property type="entry name" value="Homeodomain-like"/>
    <property type="match status" value="1"/>
</dbReference>
<dbReference type="PANTHER" id="PTHR30514">
    <property type="entry name" value="GLUCOKINASE"/>
    <property type="match status" value="1"/>
</dbReference>
<dbReference type="GO" id="GO:0003700">
    <property type="term" value="F:DNA-binding transcription factor activity"/>
    <property type="evidence" value="ECO:0007669"/>
    <property type="project" value="InterPro"/>
</dbReference>
<dbReference type="GO" id="GO:0097367">
    <property type="term" value="F:carbohydrate derivative binding"/>
    <property type="evidence" value="ECO:0007669"/>
    <property type="project" value="InterPro"/>
</dbReference>